<dbReference type="OrthoDB" id="262547at2759"/>
<sequence>MTKITPYPRTFRRVLVRNRLLRSLLLIFIVWNLIELHLILRCISETDLIYRDQPRRRERIYIASVNWNNELILRNHWSQALTELAWKLGPDNVYISIYESGSYDNTKGALMELDRELGRMRIPRNITLSPVTHEDEIAAPPAGDGWIVTPRGKKELRRIPYLARIRNLSLEPLHELAAQGITFDKILFLNDVVFTANDIFELLDTNDGDYAAACSLDFSKPPNYYDTFALRDASGHEAVMSTWPFFGDPVSRYAIKNMAPVPVTIAMPATPFTASPPLRFRGIPDSLAMSHLEGSECCLIHADNPLSEQKGIYLNPLVRVGYSGPAYVAVNPIMNWLTPRTILQGLWMNRLRRWTRLTWLKERYVQSKIARWAALSEGNREPGPFCVINEMQILHPWGWDHV</sequence>
<keyword evidence="1" id="KW-1133">Transmembrane helix</keyword>
<dbReference type="PANTHER" id="PTHR34144:SF7">
    <property type="entry name" value="EXPORT PROTEIN (CAP59), PUTATIVE (AFU_ORTHOLOGUE AFUA_7G05020)-RELATED"/>
    <property type="match status" value="1"/>
</dbReference>
<dbReference type="Pfam" id="PF11735">
    <property type="entry name" value="CAP59_mtransfer"/>
    <property type="match status" value="1"/>
</dbReference>
<keyword evidence="3" id="KW-1185">Reference proteome</keyword>
<dbReference type="PANTHER" id="PTHR34144">
    <property type="entry name" value="CHROMOSOME 8, WHOLE GENOME SHOTGUN SEQUENCE"/>
    <property type="match status" value="1"/>
</dbReference>
<gene>
    <name evidence="2" type="ORF">N7532_007878</name>
</gene>
<evidence type="ECO:0000256" key="1">
    <source>
        <dbReference type="SAM" id="Phobius"/>
    </source>
</evidence>
<reference evidence="2" key="1">
    <citation type="submission" date="2022-11" db="EMBL/GenBank/DDBJ databases">
        <authorList>
            <person name="Petersen C."/>
        </authorList>
    </citation>
    <scope>NUCLEOTIDE SEQUENCE</scope>
    <source>
        <strain evidence="2">IBT 30761</strain>
    </source>
</reference>
<dbReference type="Proteomes" id="UP001149074">
    <property type="component" value="Unassembled WGS sequence"/>
</dbReference>
<dbReference type="AlphaFoldDB" id="A0A9W9EWG2"/>
<comment type="caution">
    <text evidence="2">The sequence shown here is derived from an EMBL/GenBank/DDBJ whole genome shotgun (WGS) entry which is preliminary data.</text>
</comment>
<evidence type="ECO:0000313" key="2">
    <source>
        <dbReference type="EMBL" id="KAJ5089194.1"/>
    </source>
</evidence>
<dbReference type="GeneID" id="81359349"/>
<feature type="transmembrane region" description="Helical" evidence="1">
    <location>
        <begin position="20"/>
        <end position="40"/>
    </location>
</feature>
<dbReference type="EMBL" id="JAPQKI010000009">
    <property type="protein sequence ID" value="KAJ5089194.1"/>
    <property type="molecule type" value="Genomic_DNA"/>
</dbReference>
<dbReference type="InterPro" id="IPR021047">
    <property type="entry name" value="Mannosyltransferase_CMT1"/>
</dbReference>
<proteinExistence type="predicted"/>
<accession>A0A9W9EWG2</accession>
<keyword evidence="1" id="KW-0472">Membrane</keyword>
<name>A0A9W9EWG2_9EURO</name>
<evidence type="ECO:0008006" key="4">
    <source>
        <dbReference type="Google" id="ProtNLM"/>
    </source>
</evidence>
<evidence type="ECO:0000313" key="3">
    <source>
        <dbReference type="Proteomes" id="UP001149074"/>
    </source>
</evidence>
<dbReference type="RefSeq" id="XP_056471176.1">
    <property type="nucleotide sequence ID" value="XM_056620370.1"/>
</dbReference>
<protein>
    <recommendedName>
        <fullName evidence="4">Polysaccharide export protein</fullName>
    </recommendedName>
</protein>
<organism evidence="2 3">
    <name type="scientific">Penicillium argentinense</name>
    <dbReference type="NCBI Taxonomy" id="1131581"/>
    <lineage>
        <taxon>Eukaryota</taxon>
        <taxon>Fungi</taxon>
        <taxon>Dikarya</taxon>
        <taxon>Ascomycota</taxon>
        <taxon>Pezizomycotina</taxon>
        <taxon>Eurotiomycetes</taxon>
        <taxon>Eurotiomycetidae</taxon>
        <taxon>Eurotiales</taxon>
        <taxon>Aspergillaceae</taxon>
        <taxon>Penicillium</taxon>
    </lineage>
</organism>
<reference evidence="2" key="2">
    <citation type="journal article" date="2023" name="IMA Fungus">
        <title>Comparative genomic study of the Penicillium genus elucidates a diverse pangenome and 15 lateral gene transfer events.</title>
        <authorList>
            <person name="Petersen C."/>
            <person name="Sorensen T."/>
            <person name="Nielsen M.R."/>
            <person name="Sondergaard T.E."/>
            <person name="Sorensen J.L."/>
            <person name="Fitzpatrick D.A."/>
            <person name="Frisvad J.C."/>
            <person name="Nielsen K.L."/>
        </authorList>
    </citation>
    <scope>NUCLEOTIDE SEQUENCE</scope>
    <source>
        <strain evidence="2">IBT 30761</strain>
    </source>
</reference>
<keyword evidence="1" id="KW-0812">Transmembrane</keyword>